<sequence length="298" mass="33842">MVVEKVEDGSLLTELDVNSKSTVQANALLRLGVFVPVKRSKRIVDGSGESMRAMPVGHCFDASDEFRTLQIVRREGYQKILITGLKLNFDTDFKVWCGIVLAFNQEGYRRDGVRLPFKEFAKMCGFPSKRMDAALRERVSESLVRIRNQTIRFEQATKSSKDYIGGLLSAAEFDVDADYIELFPDPKLWELYQIDHQVLVQLKAMSKLPRQEAAQCLYVFLCALPVSPHPISFSRLRERMQLTSSKVAEQNRTITAAIKKLVDIGYLQCDVVKKGSERFLIVEKRCPKLSLVPGLIEM</sequence>
<name>A0A0H3ZRI1_9VIBR</name>
<dbReference type="GO" id="GO:0003887">
    <property type="term" value="F:DNA-directed DNA polymerase activity"/>
    <property type="evidence" value="ECO:0007669"/>
    <property type="project" value="InterPro"/>
</dbReference>
<protein>
    <submittedName>
        <fullName evidence="3">Phage protein</fullName>
    </submittedName>
</protein>
<proteinExistence type="inferred from homology"/>
<evidence type="ECO:0000256" key="1">
    <source>
        <dbReference type="ARBA" id="ARBA00038283"/>
    </source>
</evidence>
<reference evidence="3" key="1">
    <citation type="journal article" date="2015" name="MBio">
        <title>Eco-Evolutionary Dynamics of Episomes among Ecologically Cohesive Bacterial Populations.</title>
        <authorList>
            <person name="Xue H."/>
            <person name="Cordero O.X."/>
            <person name="Camas F.M."/>
            <person name="Trimble W."/>
            <person name="Meyer F."/>
            <person name="Guglielmini J."/>
            <person name="Rocha E.P."/>
            <person name="Polz M.F."/>
        </authorList>
    </citation>
    <scope>NUCLEOTIDE SEQUENCE</scope>
    <source>
        <strain evidence="3">FF_61</strain>
    </source>
</reference>
<dbReference type="AlphaFoldDB" id="A0A0H3ZRI1"/>
<accession>A0A0H3ZRI1</accession>
<comment type="similarity">
    <text evidence="1">Belongs to the initiator RepB protein family.</text>
</comment>
<dbReference type="InterPro" id="IPR000525">
    <property type="entry name" value="Initiator_Rep_WH1"/>
</dbReference>
<evidence type="ECO:0000313" key="3">
    <source>
        <dbReference type="EMBL" id="AKN37052.1"/>
    </source>
</evidence>
<evidence type="ECO:0000259" key="2">
    <source>
        <dbReference type="Pfam" id="PF01051"/>
    </source>
</evidence>
<dbReference type="EMBL" id="KP795522">
    <property type="protein sequence ID" value="AKN37052.1"/>
    <property type="molecule type" value="Genomic_DNA"/>
</dbReference>
<dbReference type="GO" id="GO:0006270">
    <property type="term" value="P:DNA replication initiation"/>
    <property type="evidence" value="ECO:0007669"/>
    <property type="project" value="InterPro"/>
</dbReference>
<dbReference type="Pfam" id="PF01051">
    <property type="entry name" value="Rep3_N"/>
    <property type="match status" value="1"/>
</dbReference>
<organism evidence="3">
    <name type="scientific">Vibrio cyclitrophicus</name>
    <dbReference type="NCBI Taxonomy" id="47951"/>
    <lineage>
        <taxon>Bacteria</taxon>
        <taxon>Pseudomonadati</taxon>
        <taxon>Pseudomonadota</taxon>
        <taxon>Gammaproteobacteria</taxon>
        <taxon>Vibrionales</taxon>
        <taxon>Vibrionaceae</taxon>
        <taxon>Vibrio</taxon>
    </lineage>
</organism>
<feature type="domain" description="Initiator Rep protein WH1" evidence="2">
    <location>
        <begin position="111"/>
        <end position="222"/>
    </location>
</feature>